<keyword evidence="2" id="KW-1185">Reference proteome</keyword>
<proteinExistence type="predicted"/>
<sequence>MEEELNDDLEERLYALIHHVDESQGNAEPIHDASPHVVEAPRSTVRRYWRTNYNPYQKTNTTKEPTPTTKNTPTAANKTTPAPQTNETRPKEENGAPKSPPSDLISILKNTVPHSYEKTVEILDIDVQPNVVELESSDEDEVIEVELPPKPTITIESSDDDEPICKALKPVNDNSKKNTSKENKAPNKTNRDVSASPVPSVMSSMSDEFIRGDCIALNISSAQPDNESFDFSLHGSDLLGDGTPSKKKKKKRSKDRLTSTPIAADVPLAPKQLDNIFATPKSKAKNKKQKAKSYVVSEKSIPNADVYDSDSNQSVIDLNKHPDDVIEKSFANPDVYESDSSAAEIGNRDAVVSTQPSKRSNIDSSDNNTSLEITPSINLESITSQNQIHNTFVDLTDDTLVQTNIEENIVIGNVSGFQESEDYGDENISKPSHVDSQELGKFCSTKVPQILNEDLDFDNLKGKDKVCRRRRYSLTTLRAEMEKFYNESWGGENFNHQEILKHMPRDKSLWVIDPKDRMPNPPKRRVTCNVCNRVGHRDDTCRLKPPVCHMCGNTGHYEPRCPRKICVNCGSPNFVYSTMCRNCASWGRQSCAECSQPGHPASHCPDVWRRYHNTIDENMPLEKSPMPKPQNQLFCSGCARRGHLVHTCRAFVPFCSLPIPSPGVARYWRLYAPTNPTQKQKPQDDTVSSVSPRSNTMKRVSKSPIAHETHVNKKRMTSEGDGNNSQPTTRKISLSKEPDLAPKPTDISTNAMEETLTKEVEKALDYIPISSNNHDKRGQIIQDNEVSDTSEVLTSARIYVTHDVIERLQTVEGQNWLKLCMDKLQVDVQHSLVQSFLTIKGTVGGQEAFHLELRDWTKGDNNQEPAMTADPANSQNETGDEQLAFLMPKKKNDVLRKLGNAFDSLKHDIGNPKKMYKELMYLQNNHRTLVHQKVVSPGKLKNNRQNINVMTKKLNMILLGQAGLAEGAKHMSELYSLQEKVINFRQQKVPLPLREAISSHYRHIFTGTPRDDYVELLRLFQSAKQQATFKNNKKNNSLKLKTKNRKKNFKNNPPQERTFPSSEKPITVEFTDNNAVPAMPAPSKKGLSHRALMNKMMFYQKRLQNASAKDKARNCQRLQLLTRLRGHIARLNTSDGVKTKARKKMKKTQEQAHVFLNEI</sequence>
<comment type="caution">
    <text evidence="1">The sequence shown here is derived from an EMBL/GenBank/DDBJ whole genome shotgun (WGS) entry which is preliminary data.</text>
</comment>
<accession>A0ACC0KS89</accession>
<protein>
    <submittedName>
        <fullName evidence="1">Uncharacterized protein</fullName>
    </submittedName>
</protein>
<dbReference type="Proteomes" id="UP001064048">
    <property type="component" value="Chromosome 18"/>
</dbReference>
<dbReference type="EMBL" id="CM046118">
    <property type="protein sequence ID" value="KAI8438931.1"/>
    <property type="molecule type" value="Genomic_DNA"/>
</dbReference>
<gene>
    <name evidence="1" type="ORF">MSG28_011247</name>
</gene>
<evidence type="ECO:0000313" key="2">
    <source>
        <dbReference type="Proteomes" id="UP001064048"/>
    </source>
</evidence>
<organism evidence="1 2">
    <name type="scientific">Choristoneura fumiferana</name>
    <name type="common">Spruce budworm moth</name>
    <name type="synonym">Archips fumiferana</name>
    <dbReference type="NCBI Taxonomy" id="7141"/>
    <lineage>
        <taxon>Eukaryota</taxon>
        <taxon>Metazoa</taxon>
        <taxon>Ecdysozoa</taxon>
        <taxon>Arthropoda</taxon>
        <taxon>Hexapoda</taxon>
        <taxon>Insecta</taxon>
        <taxon>Pterygota</taxon>
        <taxon>Neoptera</taxon>
        <taxon>Endopterygota</taxon>
        <taxon>Lepidoptera</taxon>
        <taxon>Glossata</taxon>
        <taxon>Ditrysia</taxon>
        <taxon>Tortricoidea</taxon>
        <taxon>Tortricidae</taxon>
        <taxon>Tortricinae</taxon>
        <taxon>Choristoneura</taxon>
    </lineage>
</organism>
<evidence type="ECO:0000313" key="1">
    <source>
        <dbReference type="EMBL" id="KAI8438931.1"/>
    </source>
</evidence>
<name>A0ACC0KS89_CHOFU</name>
<reference evidence="1 2" key="1">
    <citation type="journal article" date="2022" name="Genome Biol. Evol.">
        <title>The Spruce Budworm Genome: Reconstructing the Evolutionary History of Antifreeze Proteins.</title>
        <authorList>
            <person name="Beliveau C."/>
            <person name="Gagne P."/>
            <person name="Picq S."/>
            <person name="Vernygora O."/>
            <person name="Keeling C.I."/>
            <person name="Pinkney K."/>
            <person name="Doucet D."/>
            <person name="Wen F."/>
            <person name="Johnston J.S."/>
            <person name="Maaroufi H."/>
            <person name="Boyle B."/>
            <person name="Laroche J."/>
            <person name="Dewar K."/>
            <person name="Juretic N."/>
            <person name="Blackburn G."/>
            <person name="Nisole A."/>
            <person name="Brunet B."/>
            <person name="Brandao M."/>
            <person name="Lumley L."/>
            <person name="Duan J."/>
            <person name="Quan G."/>
            <person name="Lucarotti C.J."/>
            <person name="Roe A.D."/>
            <person name="Sperling F.A.H."/>
            <person name="Levesque R.C."/>
            <person name="Cusson M."/>
        </authorList>
    </citation>
    <scope>NUCLEOTIDE SEQUENCE [LARGE SCALE GENOMIC DNA]</scope>
    <source>
        <strain evidence="1">Glfc:IPQL:Cfum</strain>
    </source>
</reference>